<reference evidence="1" key="1">
    <citation type="submission" date="2019-11" db="EMBL/GenBank/DDBJ databases">
        <authorList>
            <person name="Liu Y."/>
            <person name="Hou J."/>
            <person name="Li T.-Q."/>
            <person name="Guan C.-H."/>
            <person name="Wu X."/>
            <person name="Wu H.-Z."/>
            <person name="Ling F."/>
            <person name="Zhang R."/>
            <person name="Shi X.-G."/>
            <person name="Ren J.-P."/>
            <person name="Chen E.-F."/>
            <person name="Sun J.-M."/>
        </authorList>
    </citation>
    <scope>NUCLEOTIDE SEQUENCE</scope>
    <source>
        <strain evidence="1">Adult_tree_wgs_1</strain>
        <tissue evidence="1">Leaves</tissue>
    </source>
</reference>
<dbReference type="AlphaFoldDB" id="A0A834HGC7"/>
<proteinExistence type="predicted"/>
<organism evidence="1 2">
    <name type="scientific">Rhododendron simsii</name>
    <name type="common">Sims's rhododendron</name>
    <dbReference type="NCBI Taxonomy" id="118357"/>
    <lineage>
        <taxon>Eukaryota</taxon>
        <taxon>Viridiplantae</taxon>
        <taxon>Streptophyta</taxon>
        <taxon>Embryophyta</taxon>
        <taxon>Tracheophyta</taxon>
        <taxon>Spermatophyta</taxon>
        <taxon>Magnoliopsida</taxon>
        <taxon>eudicotyledons</taxon>
        <taxon>Gunneridae</taxon>
        <taxon>Pentapetalae</taxon>
        <taxon>asterids</taxon>
        <taxon>Ericales</taxon>
        <taxon>Ericaceae</taxon>
        <taxon>Ericoideae</taxon>
        <taxon>Rhodoreae</taxon>
        <taxon>Rhododendron</taxon>
    </lineage>
</organism>
<gene>
    <name evidence="1" type="ORF">RHSIM_Rhsim02G0107600</name>
</gene>
<name>A0A834HGC7_RHOSS</name>
<sequence>MVNLVSFIIAVVEAKVVHWFYLFGMSSTMPSLAVRRWLTPSPNFACSSQSLSFSTGSSQSCSVMPAYFLEKTWRRLKMRLDKWDDIVTQPLLKDSIDAREDRNGASHELERSVGLKARI</sequence>
<keyword evidence="2" id="KW-1185">Reference proteome</keyword>
<accession>A0A834HGC7</accession>
<comment type="caution">
    <text evidence="1">The sequence shown here is derived from an EMBL/GenBank/DDBJ whole genome shotgun (WGS) entry which is preliminary data.</text>
</comment>
<evidence type="ECO:0000313" key="1">
    <source>
        <dbReference type="EMBL" id="KAF7151836.1"/>
    </source>
</evidence>
<dbReference type="Proteomes" id="UP000626092">
    <property type="component" value="Unassembled WGS sequence"/>
</dbReference>
<evidence type="ECO:0000313" key="2">
    <source>
        <dbReference type="Proteomes" id="UP000626092"/>
    </source>
</evidence>
<protein>
    <submittedName>
        <fullName evidence="1">Uncharacterized protein</fullName>
    </submittedName>
</protein>
<dbReference type="EMBL" id="WJXA01000002">
    <property type="protein sequence ID" value="KAF7151836.1"/>
    <property type="molecule type" value="Genomic_DNA"/>
</dbReference>